<organism evidence="1 2">
    <name type="scientific">Psychroflexus maritimus</name>
    <dbReference type="NCBI Taxonomy" id="2714865"/>
    <lineage>
        <taxon>Bacteria</taxon>
        <taxon>Pseudomonadati</taxon>
        <taxon>Bacteroidota</taxon>
        <taxon>Flavobacteriia</taxon>
        <taxon>Flavobacteriales</taxon>
        <taxon>Flavobacteriaceae</taxon>
        <taxon>Psychroflexus</taxon>
    </lineage>
</organism>
<evidence type="ECO:0000313" key="2">
    <source>
        <dbReference type="Proteomes" id="UP000643701"/>
    </source>
</evidence>
<evidence type="ECO:0000313" key="1">
    <source>
        <dbReference type="EMBL" id="NGZ90823.1"/>
    </source>
</evidence>
<dbReference type="AlphaFoldDB" id="A0A967AGH9"/>
<accession>A0A967AGH9</accession>
<keyword evidence="2" id="KW-1185">Reference proteome</keyword>
<gene>
    <name evidence="1" type="ORF">G7034_11245</name>
</gene>
<dbReference type="Proteomes" id="UP000643701">
    <property type="component" value="Unassembled WGS sequence"/>
</dbReference>
<reference evidence="1" key="1">
    <citation type="submission" date="2020-03" db="EMBL/GenBank/DDBJ databases">
        <title>Psychroflexus Maritimus sp. nov., isolate from marine sediment.</title>
        <authorList>
            <person name="Zhong Y.-L."/>
        </authorList>
    </citation>
    <scope>NUCLEOTIDE SEQUENCE</scope>
    <source>
        <strain evidence="1">C1</strain>
    </source>
</reference>
<dbReference type="RefSeq" id="WP_166401056.1">
    <property type="nucleotide sequence ID" value="NZ_JAANAS010000105.1"/>
</dbReference>
<dbReference type="EMBL" id="JAANAS010000105">
    <property type="protein sequence ID" value="NGZ90823.1"/>
    <property type="molecule type" value="Genomic_DNA"/>
</dbReference>
<comment type="caution">
    <text evidence="1">The sequence shown here is derived from an EMBL/GenBank/DDBJ whole genome shotgun (WGS) entry which is preliminary data.</text>
</comment>
<sequence length="422" mass="49394">MNEIRELYYKKELSTRSLNVCHINQLDSLKKIKKHYSIHGNFIELKNCGSKTNLELIVLCKKYKDIKSLANLPEFKEDNLTFFLTELSEAEKLKFSNYTKQKLAQLDNRTKNAINQYLSYNFSLEHLIEKQVLKQHFPTENIKGLGKKGVVVAKKVFAELRDDLQNHNFKEFPIEKNASLKILKHIPKDAFSTGVLDPLKYFKTVAYMLTNKQLFTPNEGLVIQHHLILTKNSFFLNPSLFLEKHHLTNKEVNSITASVLKKFKLYFSFLKEFKTDFEVKNKISSKEDYISYADYLYDEIRDLHEVNFTNAFISYLIGEMFSETHKNIGYHKTCLSKLLKKQIKPNSSYHFKTYHQVSKKIVKKCNFSALISFINTEKINLSQLKDNEKIELVSMYSNSYLDKNKLQLANCVEQIIAKEKKS</sequence>
<name>A0A967AGH9_9FLAO</name>
<protein>
    <submittedName>
        <fullName evidence="1">Uncharacterized protein</fullName>
    </submittedName>
</protein>
<proteinExistence type="predicted"/>